<gene>
    <name evidence="1" type="ORF">KQX54_007204</name>
</gene>
<sequence length="99" mass="11172">MFAFSRGYRYPGPLTVPPELLVFSVDTATLDSLPDPLQTKVSSCLLFSLTGYVTLRFALPIATFDTNGTFDGLWDVHDACFRNYFRGCNQNENHFTFGF</sequence>
<evidence type="ECO:0000313" key="2">
    <source>
        <dbReference type="Proteomes" id="UP000826195"/>
    </source>
</evidence>
<organism evidence="1 2">
    <name type="scientific">Cotesia glomerata</name>
    <name type="common">Lepidopteran parasitic wasp</name>
    <name type="synonym">Apanteles glomeratus</name>
    <dbReference type="NCBI Taxonomy" id="32391"/>
    <lineage>
        <taxon>Eukaryota</taxon>
        <taxon>Metazoa</taxon>
        <taxon>Ecdysozoa</taxon>
        <taxon>Arthropoda</taxon>
        <taxon>Hexapoda</taxon>
        <taxon>Insecta</taxon>
        <taxon>Pterygota</taxon>
        <taxon>Neoptera</taxon>
        <taxon>Endopterygota</taxon>
        <taxon>Hymenoptera</taxon>
        <taxon>Apocrita</taxon>
        <taxon>Ichneumonoidea</taxon>
        <taxon>Braconidae</taxon>
        <taxon>Microgastrinae</taxon>
        <taxon>Cotesia</taxon>
    </lineage>
</organism>
<evidence type="ECO:0000313" key="1">
    <source>
        <dbReference type="EMBL" id="KAH0567165.1"/>
    </source>
</evidence>
<dbReference type="EMBL" id="JAHXZJ010000001">
    <property type="protein sequence ID" value="KAH0567165.1"/>
    <property type="molecule type" value="Genomic_DNA"/>
</dbReference>
<proteinExistence type="predicted"/>
<accession>A0AAV7J3B3</accession>
<dbReference type="Proteomes" id="UP000826195">
    <property type="component" value="Unassembled WGS sequence"/>
</dbReference>
<keyword evidence="2" id="KW-1185">Reference proteome</keyword>
<protein>
    <submittedName>
        <fullName evidence="1">Uncharacterized protein</fullName>
    </submittedName>
</protein>
<name>A0AAV7J3B3_COTGL</name>
<reference evidence="1 2" key="1">
    <citation type="journal article" date="2021" name="J. Hered.">
        <title>A chromosome-level genome assembly of the parasitoid wasp, Cotesia glomerata (Hymenoptera: Braconidae).</title>
        <authorList>
            <person name="Pinto B.J."/>
            <person name="Weis J.J."/>
            <person name="Gamble T."/>
            <person name="Ode P.J."/>
            <person name="Paul R."/>
            <person name="Zaspel J.M."/>
        </authorList>
    </citation>
    <scope>NUCLEOTIDE SEQUENCE [LARGE SCALE GENOMIC DNA]</scope>
    <source>
        <strain evidence="1">CgM1</strain>
    </source>
</reference>
<dbReference type="AlphaFoldDB" id="A0AAV7J3B3"/>
<comment type="caution">
    <text evidence="1">The sequence shown here is derived from an EMBL/GenBank/DDBJ whole genome shotgun (WGS) entry which is preliminary data.</text>
</comment>